<proteinExistence type="inferred from homology"/>
<dbReference type="GO" id="GO:0016491">
    <property type="term" value="F:oxidoreductase activity"/>
    <property type="evidence" value="ECO:0007669"/>
    <property type="project" value="UniProtKB-KW"/>
</dbReference>
<evidence type="ECO:0000259" key="4">
    <source>
        <dbReference type="Pfam" id="PF05368"/>
    </source>
</evidence>
<evidence type="ECO:0000256" key="3">
    <source>
        <dbReference type="ARBA" id="ARBA00023002"/>
    </source>
</evidence>
<name>A0A0P7BJS6_9HYPO</name>
<feature type="domain" description="NmrA-like" evidence="4">
    <location>
        <begin position="3"/>
        <end position="243"/>
    </location>
</feature>
<dbReference type="PANTHER" id="PTHR47706:SF4">
    <property type="entry name" value="NMRA-LIKE DOMAIN-CONTAINING PROTEIN"/>
    <property type="match status" value="1"/>
</dbReference>
<dbReference type="AlphaFoldDB" id="A0A0P7BJS6"/>
<dbReference type="InterPro" id="IPR051609">
    <property type="entry name" value="NmrA/Isoflavone_reductase-like"/>
</dbReference>
<organism evidence="5 6">
    <name type="scientific">Neonectria ditissima</name>
    <dbReference type="NCBI Taxonomy" id="78410"/>
    <lineage>
        <taxon>Eukaryota</taxon>
        <taxon>Fungi</taxon>
        <taxon>Dikarya</taxon>
        <taxon>Ascomycota</taxon>
        <taxon>Pezizomycotina</taxon>
        <taxon>Sordariomycetes</taxon>
        <taxon>Hypocreomycetidae</taxon>
        <taxon>Hypocreales</taxon>
        <taxon>Nectriaceae</taxon>
        <taxon>Neonectria</taxon>
    </lineage>
</organism>
<gene>
    <name evidence="5" type="ORF">AK830_g6051</name>
</gene>
<dbReference type="Pfam" id="PF05368">
    <property type="entry name" value="NmrA"/>
    <property type="match status" value="1"/>
</dbReference>
<dbReference type="OrthoDB" id="419598at2759"/>
<keyword evidence="2" id="KW-0521">NADP</keyword>
<accession>A0A0P7BJS6</accession>
<dbReference type="Gene3D" id="3.90.25.10">
    <property type="entry name" value="UDP-galactose 4-epimerase, domain 1"/>
    <property type="match status" value="1"/>
</dbReference>
<reference evidence="5 6" key="1">
    <citation type="submission" date="2015-09" db="EMBL/GenBank/DDBJ databases">
        <title>Draft genome of a European isolate of the apple canker pathogen Neonectria ditissima.</title>
        <authorList>
            <person name="Gomez-Cortecero A."/>
            <person name="Harrison R.J."/>
            <person name="Armitage A.D."/>
        </authorList>
    </citation>
    <scope>NUCLEOTIDE SEQUENCE [LARGE SCALE GENOMIC DNA]</scope>
    <source>
        <strain evidence="5 6">R09/05</strain>
    </source>
</reference>
<dbReference type="STRING" id="78410.A0A0P7BJS6"/>
<dbReference type="EMBL" id="LKCW01000082">
    <property type="protein sequence ID" value="KPM40528.1"/>
    <property type="molecule type" value="Genomic_DNA"/>
</dbReference>
<comment type="similarity">
    <text evidence="1">Belongs to the NmrA-type oxidoreductase family. Isoflavone reductase subfamily.</text>
</comment>
<sequence>MVKVAIAGGTGVIGKTLVDVFAGQTKHQGLVLTRKEPATSDLLLPHFVVDYTDVASLTSFLEDHQIHTVISAFGITATSLATSQMSLIQAAEASSVTKRFIPSSFAMAYPEDGPSILPPLQSYFDSLRALKNTNLEWAVVNNGTFLDYYAPSTLKTHYKHGTVVVDIPNAAAGIPGTGNELMTFTYTLDIARFTVAALDLPSWPRTIRIIGETLTYNELVKLAEEARGVKFDVKYDDLEKLKRFEITELPGHLDDYKNFPKHVLLPFLSIFQRCMAEGLGSVPKEGSLNELFSEIKPLTVRALMNQYWKAS</sequence>
<keyword evidence="3" id="KW-0560">Oxidoreductase</keyword>
<protein>
    <recommendedName>
        <fullName evidence="4">NmrA-like domain-containing protein</fullName>
    </recommendedName>
</protein>
<evidence type="ECO:0000256" key="1">
    <source>
        <dbReference type="ARBA" id="ARBA00005725"/>
    </source>
</evidence>
<evidence type="ECO:0000313" key="5">
    <source>
        <dbReference type="EMBL" id="KPM40528.1"/>
    </source>
</evidence>
<evidence type="ECO:0000256" key="2">
    <source>
        <dbReference type="ARBA" id="ARBA00022857"/>
    </source>
</evidence>
<keyword evidence="6" id="KW-1185">Reference proteome</keyword>
<dbReference type="SUPFAM" id="SSF51735">
    <property type="entry name" value="NAD(P)-binding Rossmann-fold domains"/>
    <property type="match status" value="1"/>
</dbReference>
<dbReference type="InterPro" id="IPR008030">
    <property type="entry name" value="NmrA-like"/>
</dbReference>
<comment type="caution">
    <text evidence="5">The sequence shown here is derived from an EMBL/GenBank/DDBJ whole genome shotgun (WGS) entry which is preliminary data.</text>
</comment>
<dbReference type="PANTHER" id="PTHR47706">
    <property type="entry name" value="NMRA-LIKE FAMILY PROTEIN"/>
    <property type="match status" value="1"/>
</dbReference>
<evidence type="ECO:0000313" key="6">
    <source>
        <dbReference type="Proteomes" id="UP000050424"/>
    </source>
</evidence>
<dbReference type="Proteomes" id="UP000050424">
    <property type="component" value="Unassembled WGS sequence"/>
</dbReference>
<dbReference type="Gene3D" id="3.40.50.720">
    <property type="entry name" value="NAD(P)-binding Rossmann-like Domain"/>
    <property type="match status" value="1"/>
</dbReference>
<dbReference type="InterPro" id="IPR036291">
    <property type="entry name" value="NAD(P)-bd_dom_sf"/>
</dbReference>